<proteinExistence type="predicted"/>
<gene>
    <name evidence="2" type="ORF">QJS04_geneDACA005959</name>
</gene>
<dbReference type="GO" id="GO:0005762">
    <property type="term" value="C:mitochondrial large ribosomal subunit"/>
    <property type="evidence" value="ECO:0007669"/>
    <property type="project" value="InterPro"/>
</dbReference>
<keyword evidence="3" id="KW-1185">Reference proteome</keyword>
<reference evidence="2" key="2">
    <citation type="submission" date="2023-06" db="EMBL/GenBank/DDBJ databases">
        <authorList>
            <person name="Ma L."/>
            <person name="Liu K.-W."/>
            <person name="Li Z."/>
            <person name="Hsiao Y.-Y."/>
            <person name="Qi Y."/>
            <person name="Fu T."/>
            <person name="Tang G."/>
            <person name="Zhang D."/>
            <person name="Sun W.-H."/>
            <person name="Liu D.-K."/>
            <person name="Li Y."/>
            <person name="Chen G.-Z."/>
            <person name="Liu X.-D."/>
            <person name="Liao X.-Y."/>
            <person name="Jiang Y.-T."/>
            <person name="Yu X."/>
            <person name="Hao Y."/>
            <person name="Huang J."/>
            <person name="Zhao X.-W."/>
            <person name="Ke S."/>
            <person name="Chen Y.-Y."/>
            <person name="Wu W.-L."/>
            <person name="Hsu J.-L."/>
            <person name="Lin Y.-F."/>
            <person name="Huang M.-D."/>
            <person name="Li C.-Y."/>
            <person name="Huang L."/>
            <person name="Wang Z.-W."/>
            <person name="Zhao X."/>
            <person name="Zhong W.-Y."/>
            <person name="Peng D.-H."/>
            <person name="Ahmad S."/>
            <person name="Lan S."/>
            <person name="Zhang J.-S."/>
            <person name="Tsai W.-C."/>
            <person name="Van De Peer Y."/>
            <person name="Liu Z.-J."/>
        </authorList>
    </citation>
    <scope>NUCLEOTIDE SEQUENCE</scope>
    <source>
        <strain evidence="2">SCP</strain>
        <tissue evidence="2">Leaves</tissue>
    </source>
</reference>
<evidence type="ECO:0000313" key="3">
    <source>
        <dbReference type="Proteomes" id="UP001179952"/>
    </source>
</evidence>
<name>A0AAV9B2V3_ACOGR</name>
<evidence type="ECO:0000256" key="1">
    <source>
        <dbReference type="SAM" id="MobiDB-lite"/>
    </source>
</evidence>
<dbReference type="PANTHER" id="PTHR13359">
    <property type="entry name" value="39S RIBOSOMAL PROTEIN L40, MITOCHONDRIAL"/>
    <property type="match status" value="1"/>
</dbReference>
<dbReference type="PANTHER" id="PTHR13359:SF2">
    <property type="entry name" value="LARGE RIBOSOMAL SUBUNIT PROTEIN ML40"/>
    <property type="match status" value="1"/>
</dbReference>
<evidence type="ECO:0000313" key="2">
    <source>
        <dbReference type="EMBL" id="KAK1270830.1"/>
    </source>
</evidence>
<sequence>MTKMISKKREMMIRNTNLRSLISTVRSLTLNVSPIRHVSGTPKGKAKLKAGQAPKKSTVSKKKKKSSDAPDPESRGTASSRAQAERARRLVESCASAPSPLRHLSPADRLREAERERLGLASGDKRRSDDGKSAPLSDEGDRPTMGTPGMDWISLGLVDADQVPEYELTAEDGKRLAKEYSRVLMRRHRARQKAETQFLRLKEEAVAAIPEGRLREAAMEPDFTPFPARPIAALTPPIEGYQERFREGALRSVGKVKMR</sequence>
<feature type="compositionally biased region" description="Basic and acidic residues" evidence="1">
    <location>
        <begin position="105"/>
        <end position="132"/>
    </location>
</feature>
<organism evidence="2 3">
    <name type="scientific">Acorus gramineus</name>
    <name type="common">Dwarf sweet flag</name>
    <dbReference type="NCBI Taxonomy" id="55184"/>
    <lineage>
        <taxon>Eukaryota</taxon>
        <taxon>Viridiplantae</taxon>
        <taxon>Streptophyta</taxon>
        <taxon>Embryophyta</taxon>
        <taxon>Tracheophyta</taxon>
        <taxon>Spermatophyta</taxon>
        <taxon>Magnoliopsida</taxon>
        <taxon>Liliopsida</taxon>
        <taxon>Acoraceae</taxon>
        <taxon>Acorus</taxon>
    </lineage>
</organism>
<protein>
    <submittedName>
        <fullName evidence="2">Uncharacterized protein</fullName>
    </submittedName>
</protein>
<accession>A0AAV9B2V3</accession>
<dbReference type="EMBL" id="JAUJYN010000005">
    <property type="protein sequence ID" value="KAK1270830.1"/>
    <property type="molecule type" value="Genomic_DNA"/>
</dbReference>
<dbReference type="Proteomes" id="UP001179952">
    <property type="component" value="Unassembled WGS sequence"/>
</dbReference>
<dbReference type="AlphaFoldDB" id="A0AAV9B2V3"/>
<feature type="region of interest" description="Disordered" evidence="1">
    <location>
        <begin position="35"/>
        <end position="149"/>
    </location>
</feature>
<reference evidence="2" key="1">
    <citation type="journal article" date="2023" name="Nat. Commun.">
        <title>Diploid and tetraploid genomes of Acorus and the evolution of monocots.</title>
        <authorList>
            <person name="Ma L."/>
            <person name="Liu K.W."/>
            <person name="Li Z."/>
            <person name="Hsiao Y.Y."/>
            <person name="Qi Y."/>
            <person name="Fu T."/>
            <person name="Tang G.D."/>
            <person name="Zhang D."/>
            <person name="Sun W.H."/>
            <person name="Liu D.K."/>
            <person name="Li Y."/>
            <person name="Chen G.Z."/>
            <person name="Liu X.D."/>
            <person name="Liao X.Y."/>
            <person name="Jiang Y.T."/>
            <person name="Yu X."/>
            <person name="Hao Y."/>
            <person name="Huang J."/>
            <person name="Zhao X.W."/>
            <person name="Ke S."/>
            <person name="Chen Y.Y."/>
            <person name="Wu W.L."/>
            <person name="Hsu J.L."/>
            <person name="Lin Y.F."/>
            <person name="Huang M.D."/>
            <person name="Li C.Y."/>
            <person name="Huang L."/>
            <person name="Wang Z.W."/>
            <person name="Zhao X."/>
            <person name="Zhong W.Y."/>
            <person name="Peng D.H."/>
            <person name="Ahmad S."/>
            <person name="Lan S."/>
            <person name="Zhang J.S."/>
            <person name="Tsai W.C."/>
            <person name="Van de Peer Y."/>
            <person name="Liu Z.J."/>
        </authorList>
    </citation>
    <scope>NUCLEOTIDE SEQUENCE</scope>
    <source>
        <strain evidence="2">SCP</strain>
    </source>
</reference>
<comment type="caution">
    <text evidence="2">The sequence shown here is derived from an EMBL/GenBank/DDBJ whole genome shotgun (WGS) entry which is preliminary data.</text>
</comment>
<dbReference type="InterPro" id="IPR039145">
    <property type="entry name" value="Ribosomal_mL40_metazoa/plant"/>
</dbReference>